<keyword evidence="2" id="KW-0472">Membrane</keyword>
<protein>
    <submittedName>
        <fullName evidence="3">Uncharacterized protein</fullName>
    </submittedName>
</protein>
<reference evidence="3" key="1">
    <citation type="journal article" date="2020" name="Phytopathology">
        <title>Genome Sequence Resources of Colletotrichum truncatum, C. plurivorum, C. musicola, and C. sojae: Four Species Pathogenic to Soybean (Glycine max).</title>
        <authorList>
            <person name="Rogerio F."/>
            <person name="Boufleur T.R."/>
            <person name="Ciampi-Guillardi M."/>
            <person name="Sukno S.A."/>
            <person name="Thon M.R."/>
            <person name="Massola Junior N.S."/>
            <person name="Baroncelli R."/>
        </authorList>
    </citation>
    <scope>NUCLEOTIDE SEQUENCE</scope>
    <source>
        <strain evidence="3">LFN00145</strain>
    </source>
</reference>
<dbReference type="AlphaFoldDB" id="A0A8H6KJ78"/>
<evidence type="ECO:0000256" key="2">
    <source>
        <dbReference type="SAM" id="Phobius"/>
    </source>
</evidence>
<name>A0A8H6KJ78_9PEZI</name>
<evidence type="ECO:0000256" key="1">
    <source>
        <dbReference type="SAM" id="MobiDB-lite"/>
    </source>
</evidence>
<proteinExistence type="predicted"/>
<organism evidence="3 4">
    <name type="scientific">Colletotrichum plurivorum</name>
    <dbReference type="NCBI Taxonomy" id="2175906"/>
    <lineage>
        <taxon>Eukaryota</taxon>
        <taxon>Fungi</taxon>
        <taxon>Dikarya</taxon>
        <taxon>Ascomycota</taxon>
        <taxon>Pezizomycotina</taxon>
        <taxon>Sordariomycetes</taxon>
        <taxon>Hypocreomycetidae</taxon>
        <taxon>Glomerellales</taxon>
        <taxon>Glomerellaceae</taxon>
        <taxon>Colletotrichum</taxon>
        <taxon>Colletotrichum orchidearum species complex</taxon>
    </lineage>
</organism>
<evidence type="ECO:0000313" key="3">
    <source>
        <dbReference type="EMBL" id="KAF6832569.1"/>
    </source>
</evidence>
<feature type="transmembrane region" description="Helical" evidence="2">
    <location>
        <begin position="281"/>
        <end position="301"/>
    </location>
</feature>
<keyword evidence="4" id="KW-1185">Reference proteome</keyword>
<sequence length="542" mass="59611">MSTNIASILFTLGDIPSVYNSSKDFMWPEILYNICPQDFSAPQTVTVPLVKGKGLTDFESKCGGPSMLNSAPDTYNCAALSIAATLAQNHKFSLDDSSVRKADEALGFGDLMSFNATGTLEQIVGCASNSCGGSGMTPEQTKLLEKEYGKCSHGIGNLSPSSVDSEDLKVILDPLRSLCSNAITEVEADIAGPGPDETRLRSTLARLRSSRFSTALFSTIIEFQETQLFLTLALQLATMFMVAVNEDLSSAVDLRAARAITSGQTFMALLTQIIMQRRGLHWWYTVILTLIVGGMAIMIRVRIQSKVQLQSLPSTSGCGKSQASILELCPSGGGGDRMRFSQEAVFDHVVLYAVTMFVLVVDQLRQLPWVVSKLERLREGKKSRAPIIFYNSLSVFWNLGWLALTFFLFYSLLFNASFIFKEVGETLNKMEKWTFGQVVAVLPWAPVVAKYIYYNIYGIESGVGNRIDHHYKIVRDRSFPETDSKQSDKRSLVSDEYISLRSVGGDSRRTGDPEAVEWGRRSPAEGGLDGDLGSRVSRTTNP</sequence>
<dbReference type="Proteomes" id="UP000654918">
    <property type="component" value="Unassembled WGS sequence"/>
</dbReference>
<feature type="compositionally biased region" description="Basic and acidic residues" evidence="1">
    <location>
        <begin position="506"/>
        <end position="523"/>
    </location>
</feature>
<gene>
    <name evidence="3" type="ORF">CPLU01_06111</name>
</gene>
<dbReference type="EMBL" id="WIGO01000068">
    <property type="protein sequence ID" value="KAF6832569.1"/>
    <property type="molecule type" value="Genomic_DNA"/>
</dbReference>
<accession>A0A8H6KJ78</accession>
<feature type="transmembrane region" description="Helical" evidence="2">
    <location>
        <begin position="399"/>
        <end position="420"/>
    </location>
</feature>
<comment type="caution">
    <text evidence="3">The sequence shown here is derived from an EMBL/GenBank/DDBJ whole genome shotgun (WGS) entry which is preliminary data.</text>
</comment>
<keyword evidence="2" id="KW-0812">Transmembrane</keyword>
<feature type="region of interest" description="Disordered" evidence="1">
    <location>
        <begin position="503"/>
        <end position="542"/>
    </location>
</feature>
<keyword evidence="2" id="KW-1133">Transmembrane helix</keyword>
<evidence type="ECO:0000313" key="4">
    <source>
        <dbReference type="Proteomes" id="UP000654918"/>
    </source>
</evidence>